<feature type="domain" description="3'-5' exonuclease" evidence="4">
    <location>
        <begin position="17"/>
        <end position="127"/>
    </location>
</feature>
<dbReference type="AlphaFoldDB" id="A0A5B7EM28"/>
<dbReference type="GO" id="GO:0006139">
    <property type="term" value="P:nucleobase-containing compound metabolic process"/>
    <property type="evidence" value="ECO:0007669"/>
    <property type="project" value="InterPro"/>
</dbReference>
<reference evidence="5 6" key="1">
    <citation type="submission" date="2019-05" db="EMBL/GenBank/DDBJ databases">
        <title>Another draft genome of Portunus trituberculatus and its Hox gene families provides insights of decapod evolution.</title>
        <authorList>
            <person name="Jeong J.-H."/>
            <person name="Song I."/>
            <person name="Kim S."/>
            <person name="Choi T."/>
            <person name="Kim D."/>
            <person name="Ryu S."/>
            <person name="Kim W."/>
        </authorList>
    </citation>
    <scope>NUCLEOTIDE SEQUENCE [LARGE SCALE GENOMIC DNA]</scope>
    <source>
        <tissue evidence="5">Muscle</tissue>
    </source>
</reference>
<dbReference type="SUPFAM" id="SSF53098">
    <property type="entry name" value="Ribonuclease H-like"/>
    <property type="match status" value="1"/>
</dbReference>
<dbReference type="Gene3D" id="3.30.420.10">
    <property type="entry name" value="Ribonuclease H-like superfamily/Ribonuclease H"/>
    <property type="match status" value="1"/>
</dbReference>
<evidence type="ECO:0000313" key="6">
    <source>
        <dbReference type="Proteomes" id="UP000324222"/>
    </source>
</evidence>
<dbReference type="PANTHER" id="PTHR13620:SF104">
    <property type="entry name" value="EXONUCLEASE 3'-5' DOMAIN-CONTAINING PROTEIN 2"/>
    <property type="match status" value="1"/>
</dbReference>
<organism evidence="5 6">
    <name type="scientific">Portunus trituberculatus</name>
    <name type="common">Swimming crab</name>
    <name type="synonym">Neptunus trituberculatus</name>
    <dbReference type="NCBI Taxonomy" id="210409"/>
    <lineage>
        <taxon>Eukaryota</taxon>
        <taxon>Metazoa</taxon>
        <taxon>Ecdysozoa</taxon>
        <taxon>Arthropoda</taxon>
        <taxon>Crustacea</taxon>
        <taxon>Multicrustacea</taxon>
        <taxon>Malacostraca</taxon>
        <taxon>Eumalacostraca</taxon>
        <taxon>Eucarida</taxon>
        <taxon>Decapoda</taxon>
        <taxon>Pleocyemata</taxon>
        <taxon>Brachyura</taxon>
        <taxon>Eubrachyura</taxon>
        <taxon>Portunoidea</taxon>
        <taxon>Portunidae</taxon>
        <taxon>Portuninae</taxon>
        <taxon>Portunus</taxon>
    </lineage>
</organism>
<dbReference type="GO" id="GO:0005737">
    <property type="term" value="C:cytoplasm"/>
    <property type="evidence" value="ECO:0007669"/>
    <property type="project" value="TreeGrafter"/>
</dbReference>
<keyword evidence="6" id="KW-1185">Reference proteome</keyword>
<dbReference type="OrthoDB" id="1920326at2759"/>
<keyword evidence="2" id="KW-0378">Hydrolase</keyword>
<evidence type="ECO:0000256" key="3">
    <source>
        <dbReference type="ARBA" id="ARBA00022839"/>
    </source>
</evidence>
<dbReference type="InterPro" id="IPR012337">
    <property type="entry name" value="RNaseH-like_sf"/>
</dbReference>
<dbReference type="GO" id="GO:0008408">
    <property type="term" value="F:3'-5' exonuclease activity"/>
    <property type="evidence" value="ECO:0007669"/>
    <property type="project" value="InterPro"/>
</dbReference>
<dbReference type="GO" id="GO:0005634">
    <property type="term" value="C:nucleus"/>
    <property type="evidence" value="ECO:0007669"/>
    <property type="project" value="TreeGrafter"/>
</dbReference>
<keyword evidence="3 5" id="KW-0269">Exonuclease</keyword>
<gene>
    <name evidence="5" type="primary">EXD2_1</name>
    <name evidence="5" type="ORF">E2C01_027482</name>
</gene>
<dbReference type="CDD" id="cd06141">
    <property type="entry name" value="WRN_exo"/>
    <property type="match status" value="1"/>
</dbReference>
<dbReference type="GO" id="GO:0003676">
    <property type="term" value="F:nucleic acid binding"/>
    <property type="evidence" value="ECO:0007669"/>
    <property type="project" value="InterPro"/>
</dbReference>
<dbReference type="InterPro" id="IPR036397">
    <property type="entry name" value="RNaseH_sf"/>
</dbReference>
<comment type="caution">
    <text evidence="5">The sequence shown here is derived from an EMBL/GenBank/DDBJ whole genome shotgun (WGS) entry which is preliminary data.</text>
</comment>
<evidence type="ECO:0000256" key="1">
    <source>
        <dbReference type="ARBA" id="ARBA00022722"/>
    </source>
</evidence>
<keyword evidence="1" id="KW-0540">Nuclease</keyword>
<dbReference type="Pfam" id="PF01612">
    <property type="entry name" value="DNA_pol_A_exo1"/>
    <property type="match status" value="1"/>
</dbReference>
<dbReference type="PANTHER" id="PTHR13620">
    <property type="entry name" value="3-5 EXONUCLEASE"/>
    <property type="match status" value="1"/>
</dbReference>
<evidence type="ECO:0000313" key="5">
    <source>
        <dbReference type="EMBL" id="MPC34103.1"/>
    </source>
</evidence>
<dbReference type="EMBL" id="VSRR010002983">
    <property type="protein sequence ID" value="MPC34103.1"/>
    <property type="molecule type" value="Genomic_DNA"/>
</dbReference>
<protein>
    <submittedName>
        <fullName evidence="5">Exonuclease 3'-5' domain-containing protein 2</fullName>
    </submittedName>
</protein>
<dbReference type="InterPro" id="IPR002562">
    <property type="entry name" value="3'-5'_exonuclease_dom"/>
</dbReference>
<sequence>MCVLVRLQAFSPPLPDSLQSLLGDVSVIKAGVGIDQDKMFLETDYGLLVQGCVDLRLVLLCCLESGGVEKATGKVTPSLGLAALAFKFLGRTLDKDWQVRTSDWEAETLTKRQQNYAAEDALAGVQVLLVACSRVWQCGKVAETWWLPWLPPPFFHHSMMVHIHQTCHHILDHKFSTSASKLLQLGEGCASQQQVTAKISKTSRAYCPRKTPLYHNCQLLAPDGVPLCTCDPKKAQWYLEKGLGVAVQQQPLVVRLNFEPASRPREEYKDEQYYVQERHNLCVVCGQGHSYIKKNVVPHEYRRHFPTILKDHQSHDVVLLCVHCHQVSNAHDATLRELLATECSAPTGQASSRRVTVNTQRRAVKNAAGALLRTRFTIPQPRITELENVVKKFFNVDSLTHELLQEAANIDPRDWNEDFQAHGEQVCETYRSKGLVQLQHRWRRHFLNTMQPQHLPQYWSVSHNLHKLCCTMARLTSDHPDHDTYNLILLGTDGNEEVQRMIEQCKEASVEDICGDFAH</sequence>
<dbReference type="Proteomes" id="UP000324222">
    <property type="component" value="Unassembled WGS sequence"/>
</dbReference>
<accession>A0A5B7EM28</accession>
<evidence type="ECO:0000259" key="4">
    <source>
        <dbReference type="Pfam" id="PF01612"/>
    </source>
</evidence>
<evidence type="ECO:0000256" key="2">
    <source>
        <dbReference type="ARBA" id="ARBA00022801"/>
    </source>
</evidence>
<name>A0A5B7EM28_PORTR</name>
<dbReference type="InterPro" id="IPR051132">
    <property type="entry name" value="3-5_Exonuclease_domain"/>
</dbReference>
<proteinExistence type="predicted"/>